<dbReference type="RefSeq" id="WP_271165936.1">
    <property type="nucleotide sequence ID" value="NZ_BSFD01000011.1"/>
</dbReference>
<dbReference type="Proteomes" id="UP001143509">
    <property type="component" value="Unassembled WGS sequence"/>
</dbReference>
<sequence>MRNFTVTFSICLFVSFLTHSSRAQETSADTRRLSESRVDNSENGAWYLVDSSPNGSSFVTDRREDVGSVSFYVQVLSVPANPIIVGGKNVDLWIQDFQIICGQNAYIALGVRDYHEMVPYPFSLSPPVKQFANDGSYVAELMSIVCAGPIPSTRRFGSTEEAIHFVERSGG</sequence>
<protein>
    <submittedName>
        <fullName evidence="2">Uncharacterized protein</fullName>
    </submittedName>
</protein>
<accession>A0ABQ5TC78</accession>
<proteinExistence type="predicted"/>
<evidence type="ECO:0000313" key="2">
    <source>
        <dbReference type="EMBL" id="GLK49752.1"/>
    </source>
</evidence>
<keyword evidence="3" id="KW-1185">Reference proteome</keyword>
<reference evidence="2" key="2">
    <citation type="submission" date="2023-01" db="EMBL/GenBank/DDBJ databases">
        <authorList>
            <person name="Sun Q."/>
            <person name="Evtushenko L."/>
        </authorList>
    </citation>
    <scope>NUCLEOTIDE SEQUENCE</scope>
    <source>
        <strain evidence="2">VKM B-1499</strain>
    </source>
</reference>
<feature type="chain" id="PRO_5047401141" evidence="1">
    <location>
        <begin position="24"/>
        <end position="171"/>
    </location>
</feature>
<name>A0ABQ5TC78_9CAUL</name>
<evidence type="ECO:0000256" key="1">
    <source>
        <dbReference type="SAM" id="SignalP"/>
    </source>
</evidence>
<dbReference type="EMBL" id="BSFD01000011">
    <property type="protein sequence ID" value="GLK49752.1"/>
    <property type="molecule type" value="Genomic_DNA"/>
</dbReference>
<reference evidence="2" key="1">
    <citation type="journal article" date="2014" name="Int. J. Syst. Evol. Microbiol.">
        <title>Complete genome of a new Firmicutes species belonging to the dominant human colonic microbiota ('Ruminococcus bicirculans') reveals two chromosomes and a selective capacity to utilize plant glucans.</title>
        <authorList>
            <consortium name="NISC Comparative Sequencing Program"/>
            <person name="Wegmann U."/>
            <person name="Louis P."/>
            <person name="Goesmann A."/>
            <person name="Henrissat B."/>
            <person name="Duncan S.H."/>
            <person name="Flint H.J."/>
        </authorList>
    </citation>
    <scope>NUCLEOTIDE SEQUENCE</scope>
    <source>
        <strain evidence="2">VKM B-1499</strain>
    </source>
</reference>
<keyword evidence="1" id="KW-0732">Signal</keyword>
<feature type="signal peptide" evidence="1">
    <location>
        <begin position="1"/>
        <end position="23"/>
    </location>
</feature>
<gene>
    <name evidence="2" type="ORF">GCM10017620_27260</name>
</gene>
<evidence type="ECO:0000313" key="3">
    <source>
        <dbReference type="Proteomes" id="UP001143509"/>
    </source>
</evidence>
<comment type="caution">
    <text evidence="2">The sequence shown here is derived from an EMBL/GenBank/DDBJ whole genome shotgun (WGS) entry which is preliminary data.</text>
</comment>
<organism evidence="2 3">
    <name type="scientific">Brevundimonas intermedia</name>
    <dbReference type="NCBI Taxonomy" id="74315"/>
    <lineage>
        <taxon>Bacteria</taxon>
        <taxon>Pseudomonadati</taxon>
        <taxon>Pseudomonadota</taxon>
        <taxon>Alphaproteobacteria</taxon>
        <taxon>Caulobacterales</taxon>
        <taxon>Caulobacteraceae</taxon>
        <taxon>Brevundimonas</taxon>
    </lineage>
</organism>